<evidence type="ECO:0000256" key="9">
    <source>
        <dbReference type="HAMAP-Rule" id="MF_00151"/>
    </source>
</evidence>
<gene>
    <name evidence="9 11" type="primary">coaD</name>
    <name evidence="11" type="ORF">GCM10010911_28130</name>
</gene>
<feature type="binding site" evidence="9">
    <location>
        <position position="47"/>
    </location>
    <ligand>
        <name>ATP</name>
        <dbReference type="ChEBI" id="CHEBI:30616"/>
    </ligand>
</feature>
<evidence type="ECO:0000256" key="1">
    <source>
        <dbReference type="ARBA" id="ARBA00022490"/>
    </source>
</evidence>
<dbReference type="NCBIfam" id="TIGR01510">
    <property type="entry name" value="coaD_prev_kdtB"/>
    <property type="match status" value="1"/>
</dbReference>
<feature type="site" description="Transition state stabilizer" evidence="9">
    <location>
        <position position="47"/>
    </location>
</feature>
<dbReference type="Proteomes" id="UP000612456">
    <property type="component" value="Unassembled WGS sequence"/>
</dbReference>
<comment type="subcellular location">
    <subcellularLocation>
        <location evidence="9">Cytoplasm</location>
    </subcellularLocation>
</comment>
<feature type="binding site" evidence="9">
    <location>
        <begin position="39"/>
        <end position="40"/>
    </location>
    <ligand>
        <name>ATP</name>
        <dbReference type="ChEBI" id="CHEBI:30616"/>
    </ligand>
</feature>
<comment type="pathway">
    <text evidence="9">Cofactor biosynthesis; coenzyme A biosynthesis; CoA from (R)-pantothenate: step 4/5.</text>
</comment>
<dbReference type="SUPFAM" id="SSF52374">
    <property type="entry name" value="Nucleotidylyl transferase"/>
    <property type="match status" value="1"/>
</dbReference>
<dbReference type="CDD" id="cd02163">
    <property type="entry name" value="PPAT"/>
    <property type="match status" value="1"/>
</dbReference>
<dbReference type="InterPro" id="IPR001980">
    <property type="entry name" value="PPAT"/>
</dbReference>
<dbReference type="EMBL" id="BMHP01000002">
    <property type="protein sequence ID" value="GGD68718.1"/>
    <property type="molecule type" value="Genomic_DNA"/>
</dbReference>
<comment type="caution">
    <text evidence="11">The sequence shown here is derived from an EMBL/GenBank/DDBJ whole genome shotgun (WGS) entry which is preliminary data.</text>
</comment>
<evidence type="ECO:0000313" key="12">
    <source>
        <dbReference type="Proteomes" id="UP000612456"/>
    </source>
</evidence>
<evidence type="ECO:0000256" key="6">
    <source>
        <dbReference type="ARBA" id="ARBA00022842"/>
    </source>
</evidence>
<dbReference type="InterPro" id="IPR004821">
    <property type="entry name" value="Cyt_trans-like"/>
</dbReference>
<dbReference type="PRINTS" id="PR01020">
    <property type="entry name" value="LPSBIOSNTHSS"/>
</dbReference>
<dbReference type="GO" id="GO:0004595">
    <property type="term" value="F:pantetheine-phosphate adenylyltransferase activity"/>
    <property type="evidence" value="ECO:0007669"/>
    <property type="project" value="UniProtKB-UniRule"/>
</dbReference>
<evidence type="ECO:0000256" key="3">
    <source>
        <dbReference type="ARBA" id="ARBA00022695"/>
    </source>
</evidence>
<evidence type="ECO:0000259" key="10">
    <source>
        <dbReference type="Pfam" id="PF01467"/>
    </source>
</evidence>
<feature type="binding site" evidence="9">
    <location>
        <position position="39"/>
    </location>
    <ligand>
        <name>substrate</name>
    </ligand>
</feature>
<feature type="domain" description="Cytidyltransferase-like" evidence="10">
    <location>
        <begin position="35"/>
        <end position="163"/>
    </location>
</feature>
<evidence type="ECO:0000256" key="4">
    <source>
        <dbReference type="ARBA" id="ARBA00022741"/>
    </source>
</evidence>
<keyword evidence="4 9" id="KW-0547">Nucleotide-binding</keyword>
<evidence type="ECO:0000256" key="5">
    <source>
        <dbReference type="ARBA" id="ARBA00022840"/>
    </source>
</evidence>
<sequence>MTFSSYPEAGSKGETPFISPVIPVTGAIAGQRVAVYPGSFDPVTYGHMDIIHRAARQFDHLIVAVLNNSSKNPLFSVEERKVLLAEVTRDLPNVSIDSFRDLLVHFMRSRNADVIVRGIRSVTDFEYELQLASTNHQLDGEIETIFMMTNPRYSYLSSSIVKEIAKFHGKVQDLVPPEVERALSEKYKQKET</sequence>
<name>A0A916Z000_9BACL</name>
<keyword evidence="1 9" id="KW-0963">Cytoplasm</keyword>
<dbReference type="GO" id="GO:0005737">
    <property type="term" value="C:cytoplasm"/>
    <property type="evidence" value="ECO:0007669"/>
    <property type="project" value="UniProtKB-SubCell"/>
</dbReference>
<dbReference type="AlphaFoldDB" id="A0A916Z000"/>
<feature type="binding site" evidence="9">
    <location>
        <begin position="118"/>
        <end position="120"/>
    </location>
    <ligand>
        <name>ATP</name>
        <dbReference type="ChEBI" id="CHEBI:30616"/>
    </ligand>
</feature>
<dbReference type="Pfam" id="PF01467">
    <property type="entry name" value="CTP_transf_like"/>
    <property type="match status" value="1"/>
</dbReference>
<reference evidence="11" key="1">
    <citation type="journal article" date="2014" name="Int. J. Syst. Evol. Microbiol.">
        <title>Complete genome sequence of Corynebacterium casei LMG S-19264T (=DSM 44701T), isolated from a smear-ripened cheese.</title>
        <authorList>
            <consortium name="US DOE Joint Genome Institute (JGI-PGF)"/>
            <person name="Walter F."/>
            <person name="Albersmeier A."/>
            <person name="Kalinowski J."/>
            <person name="Ruckert C."/>
        </authorList>
    </citation>
    <scope>NUCLEOTIDE SEQUENCE</scope>
    <source>
        <strain evidence="11">CGMCC 1.15178</strain>
    </source>
</reference>
<proteinExistence type="inferred from homology"/>
<dbReference type="NCBIfam" id="TIGR00125">
    <property type="entry name" value="cyt_tran_rel"/>
    <property type="match status" value="1"/>
</dbReference>
<keyword evidence="7 9" id="KW-0173">Coenzyme A biosynthesis</keyword>
<evidence type="ECO:0000256" key="2">
    <source>
        <dbReference type="ARBA" id="ARBA00022679"/>
    </source>
</evidence>
<keyword evidence="12" id="KW-1185">Reference proteome</keyword>
<protein>
    <recommendedName>
        <fullName evidence="9">Phosphopantetheine adenylyltransferase</fullName>
        <ecNumber evidence="9">2.7.7.3</ecNumber>
    </recommendedName>
    <alternativeName>
        <fullName evidence="9">Dephospho-CoA pyrophosphorylase</fullName>
    </alternativeName>
    <alternativeName>
        <fullName evidence="9">Pantetheine-phosphate adenylyltransferase</fullName>
        <shortName evidence="9">PPAT</shortName>
    </alternativeName>
</protein>
<organism evidence="11 12">
    <name type="scientific">Paenibacillus nasutitermitis</name>
    <dbReference type="NCBI Taxonomy" id="1652958"/>
    <lineage>
        <taxon>Bacteria</taxon>
        <taxon>Bacillati</taxon>
        <taxon>Bacillota</taxon>
        <taxon>Bacilli</taxon>
        <taxon>Bacillales</taxon>
        <taxon>Paenibacillaceae</taxon>
        <taxon>Paenibacillus</taxon>
    </lineage>
</organism>
<reference evidence="11" key="2">
    <citation type="submission" date="2020-09" db="EMBL/GenBank/DDBJ databases">
        <authorList>
            <person name="Sun Q."/>
            <person name="Zhou Y."/>
        </authorList>
    </citation>
    <scope>NUCLEOTIDE SEQUENCE</scope>
    <source>
        <strain evidence="11">CGMCC 1.15178</strain>
    </source>
</reference>
<dbReference type="InterPro" id="IPR014729">
    <property type="entry name" value="Rossmann-like_a/b/a_fold"/>
</dbReference>
<comment type="catalytic activity">
    <reaction evidence="8 9">
        <text>(R)-4'-phosphopantetheine + ATP + H(+) = 3'-dephospho-CoA + diphosphate</text>
        <dbReference type="Rhea" id="RHEA:19801"/>
        <dbReference type="ChEBI" id="CHEBI:15378"/>
        <dbReference type="ChEBI" id="CHEBI:30616"/>
        <dbReference type="ChEBI" id="CHEBI:33019"/>
        <dbReference type="ChEBI" id="CHEBI:57328"/>
        <dbReference type="ChEBI" id="CHEBI:61723"/>
        <dbReference type="EC" id="2.7.7.3"/>
    </reaction>
</comment>
<comment type="cofactor">
    <cofactor evidence="9">
        <name>Mg(2+)</name>
        <dbReference type="ChEBI" id="CHEBI:18420"/>
    </cofactor>
</comment>
<dbReference type="PANTHER" id="PTHR21342">
    <property type="entry name" value="PHOSPHOPANTETHEINE ADENYLYLTRANSFERASE"/>
    <property type="match status" value="1"/>
</dbReference>
<dbReference type="HAMAP" id="MF_00151">
    <property type="entry name" value="PPAT_bact"/>
    <property type="match status" value="1"/>
</dbReference>
<feature type="binding site" evidence="9">
    <location>
        <position position="117"/>
    </location>
    <ligand>
        <name>substrate</name>
    </ligand>
</feature>
<dbReference type="GO" id="GO:0015937">
    <property type="term" value="P:coenzyme A biosynthetic process"/>
    <property type="evidence" value="ECO:0007669"/>
    <property type="project" value="UniProtKB-UniRule"/>
</dbReference>
<dbReference type="GO" id="GO:0005524">
    <property type="term" value="F:ATP binding"/>
    <property type="evidence" value="ECO:0007669"/>
    <property type="project" value="UniProtKB-KW"/>
</dbReference>
<feature type="binding site" evidence="9">
    <location>
        <begin position="153"/>
        <end position="159"/>
    </location>
    <ligand>
        <name>ATP</name>
        <dbReference type="ChEBI" id="CHEBI:30616"/>
    </ligand>
</feature>
<keyword evidence="5 9" id="KW-0067">ATP-binding</keyword>
<dbReference type="EC" id="2.7.7.3" evidence="9"/>
<dbReference type="PANTHER" id="PTHR21342:SF1">
    <property type="entry name" value="PHOSPHOPANTETHEINE ADENYLYLTRANSFERASE"/>
    <property type="match status" value="1"/>
</dbReference>
<feature type="binding site" evidence="9">
    <location>
        <position position="103"/>
    </location>
    <ligand>
        <name>substrate</name>
    </ligand>
</feature>
<dbReference type="Gene3D" id="3.40.50.620">
    <property type="entry name" value="HUPs"/>
    <property type="match status" value="1"/>
</dbReference>
<evidence type="ECO:0000256" key="8">
    <source>
        <dbReference type="ARBA" id="ARBA00029346"/>
    </source>
</evidence>
<evidence type="ECO:0000256" key="7">
    <source>
        <dbReference type="ARBA" id="ARBA00022993"/>
    </source>
</evidence>
<comment type="subunit">
    <text evidence="9">Homohexamer.</text>
</comment>
<keyword evidence="6 9" id="KW-0460">Magnesium</keyword>
<feature type="binding site" evidence="9">
    <location>
        <position position="128"/>
    </location>
    <ligand>
        <name>ATP</name>
        <dbReference type="ChEBI" id="CHEBI:30616"/>
    </ligand>
</feature>
<comment type="function">
    <text evidence="9">Reversibly transfers an adenylyl group from ATP to 4'-phosphopantetheine, yielding dephospho-CoA (dPCoA) and pyrophosphate.</text>
</comment>
<keyword evidence="3 9" id="KW-0548">Nucleotidyltransferase</keyword>
<comment type="similarity">
    <text evidence="9">Belongs to the bacterial CoaD family.</text>
</comment>
<keyword evidence="2 9" id="KW-0808">Transferase</keyword>
<accession>A0A916Z000</accession>
<evidence type="ECO:0000313" key="11">
    <source>
        <dbReference type="EMBL" id="GGD68718.1"/>
    </source>
</evidence>
<feature type="binding site" evidence="9">
    <location>
        <position position="71"/>
    </location>
    <ligand>
        <name>substrate</name>
    </ligand>
</feature>
<dbReference type="RefSeq" id="WP_188992578.1">
    <property type="nucleotide sequence ID" value="NZ_BMHP01000002.1"/>
</dbReference>